<evidence type="ECO:0000256" key="1">
    <source>
        <dbReference type="SAM" id="MobiDB-lite"/>
    </source>
</evidence>
<evidence type="ECO:0000313" key="3">
    <source>
        <dbReference type="Proteomes" id="UP000527355"/>
    </source>
</evidence>
<name>A0A7J7R9T9_MYOMY</name>
<sequence>MGGGWWWARAARLARIHFRGLPLPPPRPRSGGARGSFAPRVGASPPPVSELDRADAWLLRKAHETAFLSWFRNGLLASGIGVISFMQSDMGREAAYGECRPPLLLPPGSVDAPPTPVSVDSLLPHPPNSKCRTPHSSLTRSHVTLSCVHLPRTHCPSEGVVQGMVVGLPLPSDFSTKMRVLVPAPVPPTLSLLSDPHPSSDPGSHFQVPLLLSHAQCPGSVRPLTLALPLSLPHPTESTSVS</sequence>
<dbReference type="PANTHER" id="PTHR16236:SF0">
    <property type="entry name" value="TRANSMEMBRANE PROTEIN 160"/>
    <property type="match status" value="1"/>
</dbReference>
<dbReference type="PANTHER" id="PTHR16236">
    <property type="entry name" value="TRANSMEMBRANE PROTEIN 160"/>
    <property type="match status" value="1"/>
</dbReference>
<dbReference type="InterPro" id="IPR026801">
    <property type="entry name" value="TMEM160"/>
</dbReference>
<dbReference type="Proteomes" id="UP000527355">
    <property type="component" value="Unassembled WGS sequence"/>
</dbReference>
<keyword evidence="3" id="KW-1185">Reference proteome</keyword>
<proteinExistence type="predicted"/>
<comment type="caution">
    <text evidence="2">The sequence shown here is derived from an EMBL/GenBank/DDBJ whole genome shotgun (WGS) entry which is preliminary data.</text>
</comment>
<feature type="region of interest" description="Disordered" evidence="1">
    <location>
        <begin position="24"/>
        <end position="48"/>
    </location>
</feature>
<gene>
    <name evidence="2" type="ORF">mMyoMyo1_019279</name>
</gene>
<dbReference type="EMBL" id="JABWUV010000034">
    <property type="protein sequence ID" value="KAF6272725.1"/>
    <property type="molecule type" value="Genomic_DNA"/>
</dbReference>
<keyword evidence="2" id="KW-0472">Membrane</keyword>
<dbReference type="VEuPathDB" id="HostDB:GeneID_118652824"/>
<organism evidence="2 3">
    <name type="scientific">Myotis myotis</name>
    <name type="common">Greater mouse-eared bat</name>
    <name type="synonym">Vespertilio myotis</name>
    <dbReference type="NCBI Taxonomy" id="51298"/>
    <lineage>
        <taxon>Eukaryota</taxon>
        <taxon>Metazoa</taxon>
        <taxon>Chordata</taxon>
        <taxon>Craniata</taxon>
        <taxon>Vertebrata</taxon>
        <taxon>Euteleostomi</taxon>
        <taxon>Mammalia</taxon>
        <taxon>Eutheria</taxon>
        <taxon>Laurasiatheria</taxon>
        <taxon>Chiroptera</taxon>
        <taxon>Yangochiroptera</taxon>
        <taxon>Vespertilionidae</taxon>
        <taxon>Myotis</taxon>
    </lineage>
</organism>
<evidence type="ECO:0000313" key="2">
    <source>
        <dbReference type="EMBL" id="KAF6272725.1"/>
    </source>
</evidence>
<accession>A0A7J7R9T9</accession>
<keyword evidence="2" id="KW-0812">Transmembrane</keyword>
<reference evidence="2 3" key="1">
    <citation type="journal article" date="2020" name="Nature">
        <title>Six reference-quality genomes reveal evolution of bat adaptations.</title>
        <authorList>
            <person name="Jebb D."/>
            <person name="Huang Z."/>
            <person name="Pippel M."/>
            <person name="Hughes G.M."/>
            <person name="Lavrichenko K."/>
            <person name="Devanna P."/>
            <person name="Winkler S."/>
            <person name="Jermiin L.S."/>
            <person name="Skirmuntt E.C."/>
            <person name="Katzourakis A."/>
            <person name="Burkitt-Gray L."/>
            <person name="Ray D.A."/>
            <person name="Sullivan K.A.M."/>
            <person name="Roscito J.G."/>
            <person name="Kirilenko B.M."/>
            <person name="Davalos L.M."/>
            <person name="Corthals A.P."/>
            <person name="Power M.L."/>
            <person name="Jones G."/>
            <person name="Ransome R.D."/>
            <person name="Dechmann D.K.N."/>
            <person name="Locatelli A.G."/>
            <person name="Puechmaille S.J."/>
            <person name="Fedrigo O."/>
            <person name="Jarvis E.D."/>
            <person name="Hiller M."/>
            <person name="Vernes S.C."/>
            <person name="Myers E.W."/>
            <person name="Teeling E.C."/>
        </authorList>
    </citation>
    <scope>NUCLEOTIDE SEQUENCE [LARGE SCALE GENOMIC DNA]</scope>
    <source>
        <strain evidence="2">MMyoMyo1</strain>
        <tissue evidence="2">Flight muscle</tissue>
    </source>
</reference>
<protein>
    <submittedName>
        <fullName evidence="2">Transmembrane protein 160</fullName>
    </submittedName>
</protein>
<feature type="compositionally biased region" description="Low complexity" evidence="1">
    <location>
        <begin position="29"/>
        <end position="38"/>
    </location>
</feature>
<dbReference type="AlphaFoldDB" id="A0A7J7R9T9"/>